<evidence type="ECO:0000256" key="6">
    <source>
        <dbReference type="ARBA" id="ARBA00022679"/>
    </source>
</evidence>
<evidence type="ECO:0000256" key="4">
    <source>
        <dbReference type="ARBA" id="ARBA00022502"/>
    </source>
</evidence>
<comment type="similarity">
    <text evidence="3 11">Belongs to the PIGV family.</text>
</comment>
<evidence type="ECO:0000313" key="13">
    <source>
        <dbReference type="Proteomes" id="UP001412067"/>
    </source>
</evidence>
<dbReference type="Proteomes" id="UP001412067">
    <property type="component" value="Unassembled WGS sequence"/>
</dbReference>
<proteinExistence type="inferred from homology"/>
<comment type="caution">
    <text evidence="12">The sequence shown here is derived from an EMBL/GenBank/DDBJ whole genome shotgun (WGS) entry which is preliminary data.</text>
</comment>
<keyword evidence="10 11" id="KW-0472">Membrane</keyword>
<keyword evidence="4 11" id="KW-0337">GPI-anchor biosynthesis</keyword>
<comment type="pathway">
    <text evidence="2 11">Glycolipid biosynthesis; glycosylphosphatidylinositol-anchor biosynthesis.</text>
</comment>
<evidence type="ECO:0000256" key="2">
    <source>
        <dbReference type="ARBA" id="ARBA00004687"/>
    </source>
</evidence>
<keyword evidence="9 11" id="KW-1133">Transmembrane helix</keyword>
<dbReference type="PANTHER" id="PTHR12468:SF2">
    <property type="entry name" value="GPI MANNOSYLTRANSFERASE 2"/>
    <property type="match status" value="1"/>
</dbReference>
<protein>
    <recommendedName>
        <fullName evidence="11">GPI mannosyltransferase 2</fullName>
        <ecNumber evidence="11">2.4.1.-</ecNumber>
    </recommendedName>
</protein>
<evidence type="ECO:0000256" key="9">
    <source>
        <dbReference type="ARBA" id="ARBA00022989"/>
    </source>
</evidence>
<reference evidence="12 13" key="1">
    <citation type="journal article" date="2022" name="Nat. Plants">
        <title>Genomes of leafy and leafless Platanthera orchids illuminate the evolution of mycoheterotrophy.</title>
        <authorList>
            <person name="Li M.H."/>
            <person name="Liu K.W."/>
            <person name="Li Z."/>
            <person name="Lu H.C."/>
            <person name="Ye Q.L."/>
            <person name="Zhang D."/>
            <person name="Wang J.Y."/>
            <person name="Li Y.F."/>
            <person name="Zhong Z.M."/>
            <person name="Liu X."/>
            <person name="Yu X."/>
            <person name="Liu D.K."/>
            <person name="Tu X.D."/>
            <person name="Liu B."/>
            <person name="Hao Y."/>
            <person name="Liao X.Y."/>
            <person name="Jiang Y.T."/>
            <person name="Sun W.H."/>
            <person name="Chen J."/>
            <person name="Chen Y.Q."/>
            <person name="Ai Y."/>
            <person name="Zhai J.W."/>
            <person name="Wu S.S."/>
            <person name="Zhou Z."/>
            <person name="Hsiao Y.Y."/>
            <person name="Wu W.L."/>
            <person name="Chen Y.Y."/>
            <person name="Lin Y.F."/>
            <person name="Hsu J.L."/>
            <person name="Li C.Y."/>
            <person name="Wang Z.W."/>
            <person name="Zhao X."/>
            <person name="Zhong W.Y."/>
            <person name="Ma X.K."/>
            <person name="Ma L."/>
            <person name="Huang J."/>
            <person name="Chen G.Z."/>
            <person name="Huang M.Z."/>
            <person name="Huang L."/>
            <person name="Peng D.H."/>
            <person name="Luo Y.B."/>
            <person name="Zou S.Q."/>
            <person name="Chen S.P."/>
            <person name="Lan S."/>
            <person name="Tsai W.C."/>
            <person name="Van de Peer Y."/>
            <person name="Liu Z.J."/>
        </authorList>
    </citation>
    <scope>NUCLEOTIDE SEQUENCE [LARGE SCALE GENOMIC DNA]</scope>
    <source>
        <strain evidence="12">Lor288</strain>
    </source>
</reference>
<evidence type="ECO:0000256" key="10">
    <source>
        <dbReference type="ARBA" id="ARBA00023136"/>
    </source>
</evidence>
<evidence type="ECO:0000256" key="1">
    <source>
        <dbReference type="ARBA" id="ARBA00004477"/>
    </source>
</evidence>
<organism evidence="12 13">
    <name type="scientific">Platanthera guangdongensis</name>
    <dbReference type="NCBI Taxonomy" id="2320717"/>
    <lineage>
        <taxon>Eukaryota</taxon>
        <taxon>Viridiplantae</taxon>
        <taxon>Streptophyta</taxon>
        <taxon>Embryophyta</taxon>
        <taxon>Tracheophyta</taxon>
        <taxon>Spermatophyta</taxon>
        <taxon>Magnoliopsida</taxon>
        <taxon>Liliopsida</taxon>
        <taxon>Asparagales</taxon>
        <taxon>Orchidaceae</taxon>
        <taxon>Orchidoideae</taxon>
        <taxon>Orchideae</taxon>
        <taxon>Orchidinae</taxon>
        <taxon>Platanthera</taxon>
    </lineage>
</organism>
<evidence type="ECO:0000256" key="8">
    <source>
        <dbReference type="ARBA" id="ARBA00022824"/>
    </source>
</evidence>
<evidence type="ECO:0000256" key="11">
    <source>
        <dbReference type="RuleBase" id="RU363112"/>
    </source>
</evidence>
<accession>A0ABR2MH77</accession>
<gene>
    <name evidence="12" type="ORF">KSP40_PGU000348</name>
</gene>
<keyword evidence="6 11" id="KW-0808">Transferase</keyword>
<dbReference type="Pfam" id="PF04188">
    <property type="entry name" value="Mannosyl_trans2"/>
    <property type="match status" value="1"/>
</dbReference>
<name>A0ABR2MH77_9ASPA</name>
<evidence type="ECO:0000313" key="12">
    <source>
        <dbReference type="EMBL" id="KAK8963475.1"/>
    </source>
</evidence>
<dbReference type="InterPro" id="IPR007315">
    <property type="entry name" value="PIG-V/Gpi18"/>
</dbReference>
<keyword evidence="13" id="KW-1185">Reference proteome</keyword>
<sequence length="328" mass="36454">MHSSSSCQPLPRSPVLTERIPCHSSARHPLPPVRYFLAIHPRANPSIILFQFTTEFSRLPIFLISSVHPFLKAHPFLLLALLAPSTLLQSSGESGVVSIVRPTLITPVDRFESPPELPDLVVDSPDESKVVPRTVPVIEGEADNTDDCIDVEEIGYPSDLDEDFSPEESSPLPFVHRASASTVAFGIEIFQGNGSLWPGKHRAFSMTKTRALWPRIGAAIESSVVWDNVYFIRIPECGYEYERPIPYSLSFPFQLPSFCYLYCYGYQAVFAPLIPVVGYRAVLALSGYVLNNLAFVLVAIYFYKYRLALLVLKSSLAHRDAGRPSLPG</sequence>
<comment type="subcellular location">
    <subcellularLocation>
        <location evidence="1 11">Endoplasmic reticulum membrane</location>
        <topology evidence="1 11">Multi-pass membrane protein</topology>
    </subcellularLocation>
</comment>
<comment type="caution">
    <text evidence="11">Lacks conserved residue(s) required for the propagation of feature annotation.</text>
</comment>
<evidence type="ECO:0000256" key="5">
    <source>
        <dbReference type="ARBA" id="ARBA00022676"/>
    </source>
</evidence>
<evidence type="ECO:0000256" key="3">
    <source>
        <dbReference type="ARBA" id="ARBA00008698"/>
    </source>
</evidence>
<dbReference type="EC" id="2.4.1.-" evidence="11"/>
<dbReference type="EMBL" id="JBBWWR010000007">
    <property type="protein sequence ID" value="KAK8963475.1"/>
    <property type="molecule type" value="Genomic_DNA"/>
</dbReference>
<keyword evidence="8 11" id="KW-0256">Endoplasmic reticulum</keyword>
<keyword evidence="5 11" id="KW-0328">Glycosyltransferase</keyword>
<comment type="function">
    <text evidence="11">Mannosyltransferase involved in glycosylphosphatidylinositol-anchor biosynthesis.</text>
</comment>
<keyword evidence="7 11" id="KW-0812">Transmembrane</keyword>
<feature type="transmembrane region" description="Helical" evidence="11">
    <location>
        <begin position="281"/>
        <end position="303"/>
    </location>
</feature>
<dbReference type="PANTHER" id="PTHR12468">
    <property type="entry name" value="GPI MANNOSYLTRANSFERASE 2"/>
    <property type="match status" value="1"/>
</dbReference>
<evidence type="ECO:0000256" key="7">
    <source>
        <dbReference type="ARBA" id="ARBA00022692"/>
    </source>
</evidence>